<organism evidence="1">
    <name type="scientific">bioreactor metagenome</name>
    <dbReference type="NCBI Taxonomy" id="1076179"/>
    <lineage>
        <taxon>unclassified sequences</taxon>
        <taxon>metagenomes</taxon>
        <taxon>ecological metagenomes</taxon>
    </lineage>
</organism>
<dbReference type="AlphaFoldDB" id="A0A645AE71"/>
<comment type="caution">
    <text evidence="1">The sequence shown here is derived from an EMBL/GenBank/DDBJ whole genome shotgun (WGS) entry which is preliminary data.</text>
</comment>
<sequence>MIDSKKERYIGSSILFEPAETNDPECVETLTIYFKNDRSSANVDNAKIILFDGYTLSLELEDGPQLILQRVS</sequence>
<gene>
    <name evidence="1" type="ORF">SDC9_98228</name>
</gene>
<evidence type="ECO:0000313" key="1">
    <source>
        <dbReference type="EMBL" id="MPM51479.1"/>
    </source>
</evidence>
<proteinExistence type="predicted"/>
<protein>
    <submittedName>
        <fullName evidence="1">Uncharacterized protein</fullName>
    </submittedName>
</protein>
<reference evidence="1" key="1">
    <citation type="submission" date="2019-08" db="EMBL/GenBank/DDBJ databases">
        <authorList>
            <person name="Kucharzyk K."/>
            <person name="Murdoch R.W."/>
            <person name="Higgins S."/>
            <person name="Loffler F."/>
        </authorList>
    </citation>
    <scope>NUCLEOTIDE SEQUENCE</scope>
</reference>
<name>A0A645AE71_9ZZZZ</name>
<dbReference type="EMBL" id="VSSQ01013434">
    <property type="protein sequence ID" value="MPM51479.1"/>
    <property type="molecule type" value="Genomic_DNA"/>
</dbReference>
<accession>A0A645AE71</accession>